<sequence>MRHRRIRLLCAVLVATGLGVVPSAAAAAAGDLDPGFSGDGVHVDPADGVIGPSVEVQEDGKIVVAGFGPAGGVVQRFLPSGAPDLSFGGDGEVVADFGAPTEIWGMAVQADGRIVIAGTSAVPADADDSDLAIARYTASGALDTTFRGDGIARLDLGFRDGAHAVAATPDGKILVAGRSQVGGGFDFLVARFTATGALDGAFSGDGRVTVGFGGVADEAMDVEVQADGKVVVAGRTDAGGTADHDFAVARLRSGGALDHGFHLDGKVTTDFGGSDKAAGLALRPDGRLVVAGWRVGGGSDFALARYTAAGELDTSFHGDGRLTTAFGATYDYAKDVAIQPDGRIVVVGSARVSPVGDGDFALARYRPSGALDSSFGDGGRVETDVSGYDSLGSLALQDDGRIVVSGATGDDGSRHLVVARYQ</sequence>
<reference evidence="2 3" key="1">
    <citation type="submission" date="2019-09" db="EMBL/GenBank/DDBJ databases">
        <title>Nocardioides panacisoli sp. nov., isolated from the soil of a ginseng field.</title>
        <authorList>
            <person name="Cho C."/>
        </authorList>
    </citation>
    <scope>NUCLEOTIDE SEQUENCE [LARGE SCALE GENOMIC DNA]</scope>
    <source>
        <strain evidence="2 3">BN140041</strain>
    </source>
</reference>
<dbReference type="Gene3D" id="2.80.10.50">
    <property type="match status" value="3"/>
</dbReference>
<reference evidence="2 3" key="2">
    <citation type="submission" date="2019-09" db="EMBL/GenBank/DDBJ databases">
        <authorList>
            <person name="Jin C."/>
        </authorList>
    </citation>
    <scope>NUCLEOTIDE SEQUENCE [LARGE SCALE GENOMIC DNA]</scope>
    <source>
        <strain evidence="2 3">BN140041</strain>
    </source>
</reference>
<dbReference type="RefSeq" id="WP_149752065.1">
    <property type="nucleotide sequence ID" value="NZ_VUJW01000012.1"/>
</dbReference>
<keyword evidence="3" id="KW-1185">Reference proteome</keyword>
<gene>
    <name evidence="2" type="ORF">F0U47_19060</name>
</gene>
<dbReference type="NCBIfam" id="TIGR02608">
    <property type="entry name" value="delta_60_rpt"/>
    <property type="match status" value="7"/>
</dbReference>
<dbReference type="InterPro" id="IPR013431">
    <property type="entry name" value="Delta_60_rpt"/>
</dbReference>
<organism evidence="2 3">
    <name type="scientific">Nocardioides antri</name>
    <dbReference type="NCBI Taxonomy" id="2607659"/>
    <lineage>
        <taxon>Bacteria</taxon>
        <taxon>Bacillati</taxon>
        <taxon>Actinomycetota</taxon>
        <taxon>Actinomycetes</taxon>
        <taxon>Propionibacteriales</taxon>
        <taxon>Nocardioidaceae</taxon>
        <taxon>Nocardioides</taxon>
    </lineage>
</organism>
<evidence type="ECO:0000313" key="2">
    <source>
        <dbReference type="EMBL" id="KAA1424334.1"/>
    </source>
</evidence>
<dbReference type="Proteomes" id="UP000324351">
    <property type="component" value="Unassembled WGS sequence"/>
</dbReference>
<evidence type="ECO:0000256" key="1">
    <source>
        <dbReference type="SAM" id="SignalP"/>
    </source>
</evidence>
<accession>A0A5B1LV99</accession>
<feature type="signal peptide" evidence="1">
    <location>
        <begin position="1"/>
        <end position="26"/>
    </location>
</feature>
<dbReference type="PANTHER" id="PTHR42754:SF1">
    <property type="entry name" value="LIPOPROTEIN"/>
    <property type="match status" value="1"/>
</dbReference>
<dbReference type="PANTHER" id="PTHR42754">
    <property type="entry name" value="ENDOGLUCANASE"/>
    <property type="match status" value="1"/>
</dbReference>
<evidence type="ECO:0008006" key="4">
    <source>
        <dbReference type="Google" id="ProtNLM"/>
    </source>
</evidence>
<dbReference type="AlphaFoldDB" id="A0A5B1LV99"/>
<keyword evidence="1" id="KW-0732">Signal</keyword>
<evidence type="ECO:0000313" key="3">
    <source>
        <dbReference type="Proteomes" id="UP000324351"/>
    </source>
</evidence>
<comment type="caution">
    <text evidence="2">The sequence shown here is derived from an EMBL/GenBank/DDBJ whole genome shotgun (WGS) entry which is preliminary data.</text>
</comment>
<protein>
    <recommendedName>
        <fullName evidence="4">Delta-60 repeat domain-containing protein</fullName>
    </recommendedName>
</protein>
<dbReference type="SUPFAM" id="SSF75011">
    <property type="entry name" value="3-carboxy-cis,cis-mucoante lactonizing enzyme"/>
    <property type="match status" value="1"/>
</dbReference>
<dbReference type="EMBL" id="VUJW01000012">
    <property type="protein sequence ID" value="KAA1424334.1"/>
    <property type="molecule type" value="Genomic_DNA"/>
</dbReference>
<feature type="chain" id="PRO_5038589584" description="Delta-60 repeat domain-containing protein" evidence="1">
    <location>
        <begin position="27"/>
        <end position="422"/>
    </location>
</feature>
<name>A0A5B1LV99_9ACTN</name>
<proteinExistence type="predicted"/>
<dbReference type="Pfam" id="PF17164">
    <property type="entry name" value="DUF5122"/>
    <property type="match status" value="7"/>
</dbReference>